<dbReference type="AlphaFoldDB" id="A0A8T1W4W2"/>
<evidence type="ECO:0000256" key="1">
    <source>
        <dbReference type="SAM" id="MobiDB-lite"/>
    </source>
</evidence>
<feature type="signal peptide" evidence="2">
    <location>
        <begin position="1"/>
        <end position="21"/>
    </location>
</feature>
<proteinExistence type="predicted"/>
<sequence>MTGVVGGALALVGATTPLVCSHQAVTRQQEAHTTKAIPAPLNASQQRTREEDASTDHGRTNETTSILVERISTTATSAKMDSMTNGHNSNSNNSK</sequence>
<organism evidence="3 4">
    <name type="scientific">Phytophthora boehmeriae</name>
    <dbReference type="NCBI Taxonomy" id="109152"/>
    <lineage>
        <taxon>Eukaryota</taxon>
        <taxon>Sar</taxon>
        <taxon>Stramenopiles</taxon>
        <taxon>Oomycota</taxon>
        <taxon>Peronosporomycetes</taxon>
        <taxon>Peronosporales</taxon>
        <taxon>Peronosporaceae</taxon>
        <taxon>Phytophthora</taxon>
    </lineage>
</organism>
<dbReference type="EMBL" id="JAGDFL010000487">
    <property type="protein sequence ID" value="KAG7387163.1"/>
    <property type="molecule type" value="Genomic_DNA"/>
</dbReference>
<keyword evidence="4" id="KW-1185">Reference proteome</keyword>
<feature type="region of interest" description="Disordered" evidence="1">
    <location>
        <begin position="25"/>
        <end position="95"/>
    </location>
</feature>
<evidence type="ECO:0000313" key="3">
    <source>
        <dbReference type="EMBL" id="KAG7387163.1"/>
    </source>
</evidence>
<reference evidence="3" key="1">
    <citation type="submission" date="2021-02" db="EMBL/GenBank/DDBJ databases">
        <authorList>
            <person name="Palmer J.M."/>
        </authorList>
    </citation>
    <scope>NUCLEOTIDE SEQUENCE</scope>
    <source>
        <strain evidence="3">SCRP23</strain>
    </source>
</reference>
<feature type="compositionally biased region" description="Basic and acidic residues" evidence="1">
    <location>
        <begin position="47"/>
        <end position="60"/>
    </location>
</feature>
<protein>
    <recommendedName>
        <fullName evidence="5">Secreted protein</fullName>
    </recommendedName>
</protein>
<gene>
    <name evidence="3" type="ORF">PHYBOEH_008357</name>
</gene>
<name>A0A8T1W4W2_9STRA</name>
<comment type="caution">
    <text evidence="3">The sequence shown here is derived from an EMBL/GenBank/DDBJ whole genome shotgun (WGS) entry which is preliminary data.</text>
</comment>
<keyword evidence="2" id="KW-0732">Signal</keyword>
<dbReference type="Proteomes" id="UP000693981">
    <property type="component" value="Unassembled WGS sequence"/>
</dbReference>
<evidence type="ECO:0000256" key="2">
    <source>
        <dbReference type="SAM" id="SignalP"/>
    </source>
</evidence>
<evidence type="ECO:0000313" key="4">
    <source>
        <dbReference type="Proteomes" id="UP000693981"/>
    </source>
</evidence>
<feature type="compositionally biased region" description="Polar residues" evidence="1">
    <location>
        <begin position="61"/>
        <end position="95"/>
    </location>
</feature>
<feature type="chain" id="PRO_5035793027" description="Secreted protein" evidence="2">
    <location>
        <begin position="22"/>
        <end position="95"/>
    </location>
</feature>
<accession>A0A8T1W4W2</accession>
<evidence type="ECO:0008006" key="5">
    <source>
        <dbReference type="Google" id="ProtNLM"/>
    </source>
</evidence>